<evidence type="ECO:0000256" key="7">
    <source>
        <dbReference type="ARBA" id="ARBA00023136"/>
    </source>
</evidence>
<dbReference type="GO" id="GO:0016020">
    <property type="term" value="C:membrane"/>
    <property type="evidence" value="ECO:0007669"/>
    <property type="project" value="UniProtKB-SubCell"/>
</dbReference>
<keyword evidence="3 9" id="KW-0812">Transmembrane</keyword>
<feature type="binding site" description="covalent" evidence="8">
    <location>
        <position position="62"/>
    </location>
    <ligand>
        <name>heme c</name>
        <dbReference type="ChEBI" id="CHEBI:61717"/>
    </ligand>
</feature>
<evidence type="ECO:0000256" key="4">
    <source>
        <dbReference type="ARBA" id="ARBA00022723"/>
    </source>
</evidence>
<proteinExistence type="predicted"/>
<dbReference type="PRINTS" id="PR00603">
    <property type="entry name" value="CYTOCHROMEC1"/>
</dbReference>
<feature type="binding site" description="covalent" evidence="8">
    <location>
        <position position="59"/>
    </location>
    <ligand>
        <name>heme c</name>
        <dbReference type="ChEBI" id="CHEBI:61717"/>
    </ligand>
</feature>
<name>A0A7Z7HQR0_9PROT</name>
<feature type="domain" description="Cytochrome c" evidence="11">
    <location>
        <begin position="46"/>
        <end position="206"/>
    </location>
</feature>
<keyword evidence="10" id="KW-0732">Signal</keyword>
<evidence type="ECO:0000256" key="1">
    <source>
        <dbReference type="ARBA" id="ARBA00004370"/>
    </source>
</evidence>
<evidence type="ECO:0000256" key="9">
    <source>
        <dbReference type="SAM" id="Phobius"/>
    </source>
</evidence>
<dbReference type="InterPro" id="IPR036909">
    <property type="entry name" value="Cyt_c-like_dom_sf"/>
</dbReference>
<dbReference type="EMBL" id="LT837803">
    <property type="protein sequence ID" value="SMB25329.1"/>
    <property type="molecule type" value="Genomic_DNA"/>
</dbReference>
<dbReference type="PANTHER" id="PTHR10266">
    <property type="entry name" value="CYTOCHROME C1"/>
    <property type="match status" value="1"/>
</dbReference>
<dbReference type="Pfam" id="PF02167">
    <property type="entry name" value="Cytochrom_C1"/>
    <property type="match status" value="1"/>
</dbReference>
<dbReference type="PANTHER" id="PTHR10266:SF3">
    <property type="entry name" value="CYTOCHROME C1, HEME PROTEIN, MITOCHONDRIAL"/>
    <property type="match status" value="1"/>
</dbReference>
<sequence>MQTRTGKGHGKMKKLIFILLFAPLLAFASDAGIHLDKAPDRSGNLPALQNGAKVFVNYCMGCHGASFMRYNRLQELGLSDEQIKNNLIFSEAKVGDLMSIAMRPAEGKLWFGATPPDLTLVARARASENGTGADWLYTYLRGFYRDETRPTGWNNVAFDNVGMPHALWELQGQQVMGEDHKLVLAVPGTLQPEEYDALVADLVGFLQYMSEPVARTRQNVGIGVLLGLAVLFVFAYLLKREYWKDVH</sequence>
<dbReference type="InterPro" id="IPR002326">
    <property type="entry name" value="Cyt_c1"/>
</dbReference>
<protein>
    <submittedName>
        <fullName evidence="12">Cytochrome c1</fullName>
    </submittedName>
</protein>
<evidence type="ECO:0000256" key="10">
    <source>
        <dbReference type="SAM" id="SignalP"/>
    </source>
</evidence>
<comment type="subcellular location">
    <subcellularLocation>
        <location evidence="1">Membrane</location>
    </subcellularLocation>
</comment>
<reference evidence="12" key="1">
    <citation type="submission" date="2017-03" db="EMBL/GenBank/DDBJ databases">
        <authorList>
            <consortium name="AG Boll"/>
        </authorList>
    </citation>
    <scope>NUCLEOTIDE SEQUENCE [LARGE SCALE GENOMIC DNA]</scope>
    <source>
        <strain evidence="12">Chol</strain>
    </source>
</reference>
<evidence type="ECO:0000256" key="6">
    <source>
        <dbReference type="ARBA" id="ARBA00023004"/>
    </source>
</evidence>
<evidence type="ECO:0000313" key="12">
    <source>
        <dbReference type="EMBL" id="SMB25329.1"/>
    </source>
</evidence>
<organism evidence="12 13">
    <name type="scientific">Sterolibacterium denitrificans</name>
    <dbReference type="NCBI Taxonomy" id="157592"/>
    <lineage>
        <taxon>Bacteria</taxon>
        <taxon>Pseudomonadati</taxon>
        <taxon>Pseudomonadota</taxon>
        <taxon>Betaproteobacteria</taxon>
        <taxon>Nitrosomonadales</taxon>
        <taxon>Sterolibacteriaceae</taxon>
        <taxon>Sterolibacterium</taxon>
    </lineage>
</organism>
<gene>
    <name evidence="12" type="primary">petC</name>
    <name evidence="12" type="ORF">SDENCHOL_11252</name>
</gene>
<keyword evidence="13" id="KW-1185">Reference proteome</keyword>
<evidence type="ECO:0000256" key="5">
    <source>
        <dbReference type="ARBA" id="ARBA00022989"/>
    </source>
</evidence>
<dbReference type="Proteomes" id="UP000242886">
    <property type="component" value="Chromosome SDENCHOL"/>
</dbReference>
<dbReference type="GO" id="GO:0009055">
    <property type="term" value="F:electron transfer activity"/>
    <property type="evidence" value="ECO:0007669"/>
    <property type="project" value="InterPro"/>
</dbReference>
<dbReference type="GO" id="GO:0020037">
    <property type="term" value="F:heme binding"/>
    <property type="evidence" value="ECO:0007669"/>
    <property type="project" value="InterPro"/>
</dbReference>
<dbReference type="AlphaFoldDB" id="A0A7Z7HQR0"/>
<evidence type="ECO:0000256" key="8">
    <source>
        <dbReference type="PIRSR" id="PIRSR602326-1"/>
    </source>
</evidence>
<dbReference type="SUPFAM" id="SSF46626">
    <property type="entry name" value="Cytochrome c"/>
    <property type="match status" value="1"/>
</dbReference>
<keyword evidence="4 8" id="KW-0479">Metal-binding</keyword>
<feature type="chain" id="PRO_5031220900" evidence="10">
    <location>
        <begin position="29"/>
        <end position="247"/>
    </location>
</feature>
<dbReference type="PROSITE" id="PS51007">
    <property type="entry name" value="CYTC"/>
    <property type="match status" value="1"/>
</dbReference>
<evidence type="ECO:0000256" key="2">
    <source>
        <dbReference type="ARBA" id="ARBA00022617"/>
    </source>
</evidence>
<accession>A0A7Z7HQR0</accession>
<keyword evidence="5 9" id="KW-1133">Transmembrane helix</keyword>
<dbReference type="InterPro" id="IPR009056">
    <property type="entry name" value="Cyt_c-like_dom"/>
</dbReference>
<feature type="binding site" description="covalent" evidence="8">
    <location>
        <position position="176"/>
    </location>
    <ligand>
        <name>heme c</name>
        <dbReference type="ChEBI" id="CHEBI:61717"/>
    </ligand>
</feature>
<feature type="binding site" description="covalent" evidence="8">
    <location>
        <position position="63"/>
    </location>
    <ligand>
        <name>heme c</name>
        <dbReference type="ChEBI" id="CHEBI:61717"/>
    </ligand>
</feature>
<evidence type="ECO:0000259" key="11">
    <source>
        <dbReference type="PROSITE" id="PS51007"/>
    </source>
</evidence>
<keyword evidence="6 8" id="KW-0408">Iron</keyword>
<evidence type="ECO:0000313" key="13">
    <source>
        <dbReference type="Proteomes" id="UP000242886"/>
    </source>
</evidence>
<keyword evidence="7 9" id="KW-0472">Membrane</keyword>
<dbReference type="GO" id="GO:0046872">
    <property type="term" value="F:metal ion binding"/>
    <property type="evidence" value="ECO:0007669"/>
    <property type="project" value="UniProtKB-KW"/>
</dbReference>
<comment type="cofactor">
    <cofactor evidence="8">
        <name>heme c</name>
        <dbReference type="ChEBI" id="CHEBI:61717"/>
    </cofactor>
    <text evidence="8">Binds 1 heme c group covalently per subunit.</text>
</comment>
<keyword evidence="2 8" id="KW-0349">Heme</keyword>
<evidence type="ECO:0000256" key="3">
    <source>
        <dbReference type="ARBA" id="ARBA00022692"/>
    </source>
</evidence>
<feature type="signal peptide" evidence="10">
    <location>
        <begin position="1"/>
        <end position="28"/>
    </location>
</feature>
<dbReference type="Gene3D" id="1.10.760.10">
    <property type="entry name" value="Cytochrome c-like domain"/>
    <property type="match status" value="1"/>
</dbReference>
<feature type="transmembrane region" description="Helical" evidence="9">
    <location>
        <begin position="220"/>
        <end position="238"/>
    </location>
</feature>